<dbReference type="EMBL" id="SMKA01000029">
    <property type="protein sequence ID" value="TDC31842.1"/>
    <property type="molecule type" value="Genomic_DNA"/>
</dbReference>
<dbReference type="InterPro" id="IPR052196">
    <property type="entry name" value="Bact_Kbp"/>
</dbReference>
<dbReference type="CDD" id="cd00118">
    <property type="entry name" value="LysM"/>
    <property type="match status" value="1"/>
</dbReference>
<name>A0A4R4Q9X9_9ACTN</name>
<accession>A0A4R4Q9X9</accession>
<dbReference type="OrthoDB" id="3210682at2"/>
<dbReference type="InterPro" id="IPR036779">
    <property type="entry name" value="LysM_dom_sf"/>
</dbReference>
<reference evidence="3 4" key="1">
    <citation type="submission" date="2019-03" db="EMBL/GenBank/DDBJ databases">
        <title>Draft genome sequences of novel Actinobacteria.</title>
        <authorList>
            <person name="Sahin N."/>
            <person name="Ay H."/>
            <person name="Saygin H."/>
        </authorList>
    </citation>
    <scope>NUCLEOTIDE SEQUENCE [LARGE SCALE GENOMIC DNA]</scope>
    <source>
        <strain evidence="3 4">JCM 30547</strain>
    </source>
</reference>
<dbReference type="PANTHER" id="PTHR34700:SF4">
    <property type="entry name" value="PHAGE-LIKE ELEMENT PBSX PROTEIN XKDP"/>
    <property type="match status" value="1"/>
</dbReference>
<keyword evidence="4" id="KW-1185">Reference proteome</keyword>
<dbReference type="Gene3D" id="3.10.350.10">
    <property type="entry name" value="LysM domain"/>
    <property type="match status" value="1"/>
</dbReference>
<feature type="compositionally biased region" description="Basic and acidic residues" evidence="1">
    <location>
        <begin position="1"/>
        <end position="41"/>
    </location>
</feature>
<evidence type="ECO:0000259" key="2">
    <source>
        <dbReference type="PROSITE" id="PS51782"/>
    </source>
</evidence>
<evidence type="ECO:0000256" key="1">
    <source>
        <dbReference type="SAM" id="MobiDB-lite"/>
    </source>
</evidence>
<sequence>MGIDGARDGLRESEPRSVVEKPAERSDFRATEPRSAVEIDANRTTLRATEPRSAAEFGARSARSGQQAGPRNGVRAGAGVPQPRDSDVRPARQDAVPVVGGVQVPDRPEVGAATRYTDLRSGRASRVTVAAGDTLWDLAARELGVQATNQEIAARWPQWYAANRQLIGADPNLILPGQVLRVPPTHKEQ</sequence>
<comment type="caution">
    <text evidence="3">The sequence shown here is derived from an EMBL/GenBank/DDBJ whole genome shotgun (WGS) entry which is preliminary data.</text>
</comment>
<dbReference type="PROSITE" id="PS51782">
    <property type="entry name" value="LYSM"/>
    <property type="match status" value="1"/>
</dbReference>
<dbReference type="Pfam" id="PF01476">
    <property type="entry name" value="LysM"/>
    <property type="match status" value="1"/>
</dbReference>
<dbReference type="InterPro" id="IPR018392">
    <property type="entry name" value="LysM"/>
</dbReference>
<dbReference type="PANTHER" id="PTHR34700">
    <property type="entry name" value="POTASSIUM BINDING PROTEIN KBP"/>
    <property type="match status" value="1"/>
</dbReference>
<dbReference type="AlphaFoldDB" id="A0A4R4Q9X9"/>
<gene>
    <name evidence="3" type="ORF">E1261_10060</name>
</gene>
<evidence type="ECO:0000313" key="3">
    <source>
        <dbReference type="EMBL" id="TDC31842.1"/>
    </source>
</evidence>
<feature type="region of interest" description="Disordered" evidence="1">
    <location>
        <begin position="1"/>
        <end position="106"/>
    </location>
</feature>
<dbReference type="Proteomes" id="UP000295075">
    <property type="component" value="Unassembled WGS sequence"/>
</dbReference>
<feature type="domain" description="LysM" evidence="2">
    <location>
        <begin position="125"/>
        <end position="182"/>
    </location>
</feature>
<evidence type="ECO:0000313" key="4">
    <source>
        <dbReference type="Proteomes" id="UP000295075"/>
    </source>
</evidence>
<organism evidence="3 4">
    <name type="scientific">Kribbella albertanoniae</name>
    <dbReference type="NCBI Taxonomy" id="1266829"/>
    <lineage>
        <taxon>Bacteria</taxon>
        <taxon>Bacillati</taxon>
        <taxon>Actinomycetota</taxon>
        <taxon>Actinomycetes</taxon>
        <taxon>Propionibacteriales</taxon>
        <taxon>Kribbellaceae</taxon>
        <taxon>Kribbella</taxon>
    </lineage>
</organism>
<proteinExistence type="predicted"/>
<protein>
    <submittedName>
        <fullName evidence="3">LysM peptidoglycan-binding domain-containing protein</fullName>
    </submittedName>
</protein>